<evidence type="ECO:0000256" key="1">
    <source>
        <dbReference type="ARBA" id="ARBA00004651"/>
    </source>
</evidence>
<keyword evidence="3" id="KW-1003">Cell membrane</keyword>
<feature type="region of interest" description="Disordered" evidence="8">
    <location>
        <begin position="1"/>
        <end position="26"/>
    </location>
</feature>
<gene>
    <name evidence="10" type="ORF">ACFQQL_08435</name>
</gene>
<dbReference type="InterPro" id="IPR035906">
    <property type="entry name" value="MetI-like_sf"/>
</dbReference>
<evidence type="ECO:0000313" key="10">
    <source>
        <dbReference type="EMBL" id="MFC7405135.1"/>
    </source>
</evidence>
<protein>
    <submittedName>
        <fullName evidence="10">Carbohydrate ABC transporter permease</fullName>
    </submittedName>
</protein>
<dbReference type="EMBL" id="JBHTCQ010000001">
    <property type="protein sequence ID" value="MFC7405135.1"/>
    <property type="molecule type" value="Genomic_DNA"/>
</dbReference>
<name>A0ABW2QBZ7_9MICO</name>
<evidence type="ECO:0000256" key="6">
    <source>
        <dbReference type="ARBA" id="ARBA00023136"/>
    </source>
</evidence>
<feature type="transmembrane region" description="Helical" evidence="7">
    <location>
        <begin position="104"/>
        <end position="125"/>
    </location>
</feature>
<dbReference type="PANTHER" id="PTHR30193">
    <property type="entry name" value="ABC TRANSPORTER PERMEASE PROTEIN"/>
    <property type="match status" value="1"/>
</dbReference>
<feature type="transmembrane region" description="Helical" evidence="7">
    <location>
        <begin position="146"/>
        <end position="167"/>
    </location>
</feature>
<sequence>MTTVVPAPGGGAPSPSASPAGRRVKSTAGRRRKLSFDYVSFMLVFLGLPLAIFLVFVIWPFLQAGFYSLTDWSGFTAEFNIVGLDNFVWLMNDPRWINAVGNSVTIALVVPTVTIVIALIFASLITVGGSQRGQVRGLAGSSFYRVVSFFPYVIPAIAVAIMWRLIFDPSGGLVNGMLTGLGLEQFRAFAWLGNVGTAMPVTMFVIIWGMVGFYMLLFIAAIKGVPGEIYEAARIDGASRFRIAWSITIPLIRDNVQTAWIYLGIMALDAFVFVQALNPQGGPDNSTLVMAQQLFRTAFIDGQFGRSSAMGVAMAVVTLVFAALVFTVNRLTGGRDERGRA</sequence>
<comment type="caution">
    <text evidence="10">The sequence shown here is derived from an EMBL/GenBank/DDBJ whole genome shotgun (WGS) entry which is preliminary data.</text>
</comment>
<keyword evidence="6 7" id="KW-0472">Membrane</keyword>
<feature type="transmembrane region" description="Helical" evidence="7">
    <location>
        <begin position="309"/>
        <end position="328"/>
    </location>
</feature>
<keyword evidence="4 7" id="KW-0812">Transmembrane</keyword>
<feature type="transmembrane region" description="Helical" evidence="7">
    <location>
        <begin position="201"/>
        <end position="222"/>
    </location>
</feature>
<accession>A0ABW2QBZ7</accession>
<evidence type="ECO:0000256" key="5">
    <source>
        <dbReference type="ARBA" id="ARBA00022989"/>
    </source>
</evidence>
<dbReference type="Proteomes" id="UP001596455">
    <property type="component" value="Unassembled WGS sequence"/>
</dbReference>
<dbReference type="Gene3D" id="1.10.3720.10">
    <property type="entry name" value="MetI-like"/>
    <property type="match status" value="1"/>
</dbReference>
<feature type="domain" description="ABC transmembrane type-1" evidence="9">
    <location>
        <begin position="100"/>
        <end position="325"/>
    </location>
</feature>
<comment type="similarity">
    <text evidence="7">Belongs to the binding-protein-dependent transport system permease family.</text>
</comment>
<comment type="subcellular location">
    <subcellularLocation>
        <location evidence="1 7">Cell membrane</location>
        <topology evidence="1 7">Multi-pass membrane protein</topology>
    </subcellularLocation>
</comment>
<dbReference type="InterPro" id="IPR051393">
    <property type="entry name" value="ABC_transporter_permease"/>
</dbReference>
<evidence type="ECO:0000256" key="3">
    <source>
        <dbReference type="ARBA" id="ARBA00022475"/>
    </source>
</evidence>
<reference evidence="11" key="1">
    <citation type="journal article" date="2019" name="Int. J. Syst. Evol. Microbiol.">
        <title>The Global Catalogue of Microorganisms (GCM) 10K type strain sequencing project: providing services to taxonomists for standard genome sequencing and annotation.</title>
        <authorList>
            <consortium name="The Broad Institute Genomics Platform"/>
            <consortium name="The Broad Institute Genome Sequencing Center for Infectious Disease"/>
            <person name="Wu L."/>
            <person name="Ma J."/>
        </authorList>
    </citation>
    <scope>NUCLEOTIDE SEQUENCE [LARGE SCALE GENOMIC DNA]</scope>
    <source>
        <strain evidence="11">JCM 1490</strain>
    </source>
</reference>
<organism evidence="10 11">
    <name type="scientific">Georgenia alba</name>
    <dbReference type="NCBI Taxonomy" id="2233858"/>
    <lineage>
        <taxon>Bacteria</taxon>
        <taxon>Bacillati</taxon>
        <taxon>Actinomycetota</taxon>
        <taxon>Actinomycetes</taxon>
        <taxon>Micrococcales</taxon>
        <taxon>Bogoriellaceae</taxon>
        <taxon>Georgenia</taxon>
    </lineage>
</organism>
<keyword evidence="11" id="KW-1185">Reference proteome</keyword>
<keyword evidence="5 7" id="KW-1133">Transmembrane helix</keyword>
<feature type="transmembrane region" description="Helical" evidence="7">
    <location>
        <begin position="38"/>
        <end position="62"/>
    </location>
</feature>
<evidence type="ECO:0000256" key="4">
    <source>
        <dbReference type="ARBA" id="ARBA00022692"/>
    </source>
</evidence>
<evidence type="ECO:0000259" key="9">
    <source>
        <dbReference type="PROSITE" id="PS50928"/>
    </source>
</evidence>
<dbReference type="PROSITE" id="PS50928">
    <property type="entry name" value="ABC_TM1"/>
    <property type="match status" value="1"/>
</dbReference>
<evidence type="ECO:0000256" key="7">
    <source>
        <dbReference type="RuleBase" id="RU363032"/>
    </source>
</evidence>
<dbReference type="CDD" id="cd06261">
    <property type="entry name" value="TM_PBP2"/>
    <property type="match status" value="1"/>
</dbReference>
<evidence type="ECO:0000313" key="11">
    <source>
        <dbReference type="Proteomes" id="UP001596455"/>
    </source>
</evidence>
<proteinExistence type="inferred from homology"/>
<evidence type="ECO:0000256" key="2">
    <source>
        <dbReference type="ARBA" id="ARBA00022448"/>
    </source>
</evidence>
<dbReference type="PANTHER" id="PTHR30193:SF41">
    <property type="entry name" value="DIACETYLCHITOBIOSE UPTAKE SYSTEM PERMEASE PROTEIN NGCF"/>
    <property type="match status" value="1"/>
</dbReference>
<keyword evidence="2 7" id="KW-0813">Transport</keyword>
<feature type="transmembrane region" description="Helical" evidence="7">
    <location>
        <begin position="259"/>
        <end position="277"/>
    </location>
</feature>
<dbReference type="Pfam" id="PF00528">
    <property type="entry name" value="BPD_transp_1"/>
    <property type="match status" value="1"/>
</dbReference>
<evidence type="ECO:0000256" key="8">
    <source>
        <dbReference type="SAM" id="MobiDB-lite"/>
    </source>
</evidence>
<dbReference type="RefSeq" id="WP_382393190.1">
    <property type="nucleotide sequence ID" value="NZ_JBHTCQ010000001.1"/>
</dbReference>
<dbReference type="SUPFAM" id="SSF161098">
    <property type="entry name" value="MetI-like"/>
    <property type="match status" value="1"/>
</dbReference>
<dbReference type="InterPro" id="IPR000515">
    <property type="entry name" value="MetI-like"/>
</dbReference>